<dbReference type="PANTHER" id="PTHR30353">
    <property type="entry name" value="INNER MEMBRANE PROTEIN DEDA-RELATED"/>
    <property type="match status" value="1"/>
</dbReference>
<keyword evidence="3" id="KW-1185">Reference proteome</keyword>
<gene>
    <name evidence="2" type="ORF">POTOM_011077</name>
</gene>
<dbReference type="PANTHER" id="PTHR30353:SF0">
    <property type="entry name" value="TRANSMEMBRANE PROTEIN"/>
    <property type="match status" value="1"/>
</dbReference>
<feature type="transmembrane region" description="Helical" evidence="1">
    <location>
        <begin position="725"/>
        <end position="748"/>
    </location>
</feature>
<keyword evidence="1" id="KW-0472">Membrane</keyword>
<dbReference type="AlphaFoldDB" id="A0A8X8DBD4"/>
<sequence>MVIDYGTLLQNMLVPRHLGGRHCCVYLPWVVIGEFNGYSIMPEKRGGWFQMRRAQKFIGNIDRCELLDLGFKGSPHYQGRVHGAIISTQVRLDRALANEEWRLMYLLYIHHLPRTHSGHNFILLCLTGYAPPRGRGHSIFKLQERCMKSLKLWRPIHGEINFDSSLTDALSNMARQAQILNRDVFGNIFGSKRRILARVQGIQKNSGFNGFNLEKFLPNFFNITGLRNRNLKTALGMMILLLLCYNNNITMPFPQFPNHPLYFSDQGAKLLLEPVTASEVRAAVKSMKPYKTPRPDGSLTIFFRAGSCPSNLTETFLFLILKEDVPACTSIAGRSAHDNISMAQELMHSIRNSKKRHGNLAIRINLAKAYDRVDWSILPETLSDFGFPSSIIHRRGSSSCHLSWLYGKMALMSVLTHGSSLNLPKPAPRCFSPSRRARALVLNHSRSGHKVFFCNRGTSTFRIRRLQSKDSRNYEAAKDTQGDLDIPSDEAVVNQKNEPTSTGSSFLLILAIALGVAAIFTIMSVGLKQSSTGSFFGVQFLAEGSPSPVMAASPTGFTFKAFGYRIILPEYAPGCVYFWLLMAAGCGLFISEEALNIWVGITLSRMLSLDGTWQSFAGSFSRNAPYIISTVLWVYWGVCISDMIPFYLGKLFKQSGASDDVCSKLGISEEKVLSITSVVQKHGNLAGLEFWNRIRELKNRVERFSLGARNPTAFLAGTMGVSPECFLTGVCCGGLITLPLQLGIGFLLRERPMFALATVATVVGVWTVFPYVTAASTALFFYLKRRYST</sequence>
<evidence type="ECO:0000256" key="1">
    <source>
        <dbReference type="SAM" id="Phobius"/>
    </source>
</evidence>
<reference evidence="2" key="1">
    <citation type="journal article" date="2020" name="bioRxiv">
        <title>Hybrid origin of Populus tomentosa Carr. identified through genome sequencing and phylogenomic analysis.</title>
        <authorList>
            <person name="An X."/>
            <person name="Gao K."/>
            <person name="Chen Z."/>
            <person name="Li J."/>
            <person name="Yang X."/>
            <person name="Yang X."/>
            <person name="Zhou J."/>
            <person name="Guo T."/>
            <person name="Zhao T."/>
            <person name="Huang S."/>
            <person name="Miao D."/>
            <person name="Khan W.U."/>
            <person name="Rao P."/>
            <person name="Ye M."/>
            <person name="Lei B."/>
            <person name="Liao W."/>
            <person name="Wang J."/>
            <person name="Ji L."/>
            <person name="Li Y."/>
            <person name="Guo B."/>
            <person name="Mustafa N.S."/>
            <person name="Li S."/>
            <person name="Yun Q."/>
            <person name="Keller S.R."/>
            <person name="Mao J."/>
            <person name="Zhang R."/>
            <person name="Strauss S.H."/>
        </authorList>
    </citation>
    <scope>NUCLEOTIDE SEQUENCE</scope>
    <source>
        <strain evidence="2">GM15</strain>
        <tissue evidence="2">Leaf</tissue>
    </source>
</reference>
<protein>
    <recommendedName>
        <fullName evidence="4">Reverse transcriptase domain-containing protein</fullName>
    </recommendedName>
</protein>
<dbReference type="Proteomes" id="UP000886885">
    <property type="component" value="Chromosome 2D"/>
</dbReference>
<organism evidence="2 3">
    <name type="scientific">Populus tomentosa</name>
    <name type="common">Chinese white poplar</name>
    <dbReference type="NCBI Taxonomy" id="118781"/>
    <lineage>
        <taxon>Eukaryota</taxon>
        <taxon>Viridiplantae</taxon>
        <taxon>Streptophyta</taxon>
        <taxon>Embryophyta</taxon>
        <taxon>Tracheophyta</taxon>
        <taxon>Spermatophyta</taxon>
        <taxon>Magnoliopsida</taxon>
        <taxon>eudicotyledons</taxon>
        <taxon>Gunneridae</taxon>
        <taxon>Pentapetalae</taxon>
        <taxon>rosids</taxon>
        <taxon>fabids</taxon>
        <taxon>Malpighiales</taxon>
        <taxon>Salicaceae</taxon>
        <taxon>Saliceae</taxon>
        <taxon>Populus</taxon>
    </lineage>
</organism>
<evidence type="ECO:0000313" key="3">
    <source>
        <dbReference type="Proteomes" id="UP000886885"/>
    </source>
</evidence>
<proteinExistence type="predicted"/>
<feature type="transmembrane region" description="Helical" evidence="1">
    <location>
        <begin position="506"/>
        <end position="527"/>
    </location>
</feature>
<evidence type="ECO:0000313" key="2">
    <source>
        <dbReference type="EMBL" id="KAG6785347.1"/>
    </source>
</evidence>
<dbReference type="InterPro" id="IPR032818">
    <property type="entry name" value="DedA-like"/>
</dbReference>
<comment type="caution">
    <text evidence="2">The sequence shown here is derived from an EMBL/GenBank/DDBJ whole genome shotgun (WGS) entry which is preliminary data.</text>
</comment>
<feature type="transmembrane region" description="Helical" evidence="1">
    <location>
        <begin position="626"/>
        <end position="648"/>
    </location>
</feature>
<feature type="transmembrane region" description="Helical" evidence="1">
    <location>
        <begin position="571"/>
        <end position="590"/>
    </location>
</feature>
<dbReference type="EMBL" id="JAAWWB010000004">
    <property type="protein sequence ID" value="KAG6785347.1"/>
    <property type="molecule type" value="Genomic_DNA"/>
</dbReference>
<keyword evidence="1" id="KW-0812">Transmembrane</keyword>
<keyword evidence="1" id="KW-1133">Transmembrane helix</keyword>
<name>A0A8X8DBD4_POPTO</name>
<accession>A0A8X8DBD4</accession>
<evidence type="ECO:0008006" key="4">
    <source>
        <dbReference type="Google" id="ProtNLM"/>
    </source>
</evidence>
<feature type="transmembrane region" description="Helical" evidence="1">
    <location>
        <begin position="754"/>
        <end position="783"/>
    </location>
</feature>
<dbReference type="OrthoDB" id="566028at2759"/>